<dbReference type="PIRSF" id="PIRSF001097">
    <property type="entry name" value="Agarase"/>
    <property type="match status" value="1"/>
</dbReference>
<dbReference type="RefSeq" id="WP_074674422.1">
    <property type="nucleotide sequence ID" value="NZ_FNTB01000001.1"/>
</dbReference>
<keyword evidence="2 7" id="KW-0732">Signal</keyword>
<dbReference type="GO" id="GO:0033916">
    <property type="term" value="F:beta-agarase activity"/>
    <property type="evidence" value="ECO:0007669"/>
    <property type="project" value="InterPro"/>
</dbReference>
<organism evidence="9 10">
    <name type="scientific">Maribacter dokdonensis</name>
    <dbReference type="NCBI Taxonomy" id="320912"/>
    <lineage>
        <taxon>Bacteria</taxon>
        <taxon>Pseudomonadati</taxon>
        <taxon>Bacteroidota</taxon>
        <taxon>Flavobacteriia</taxon>
        <taxon>Flavobacteriales</taxon>
        <taxon>Flavobacteriaceae</taxon>
        <taxon>Maribacter</taxon>
    </lineage>
</organism>
<comment type="similarity">
    <text evidence="1">Belongs to the glycosyl hydrolase 16 family.</text>
</comment>
<reference evidence="9 10" key="1">
    <citation type="submission" date="2016-10" db="EMBL/GenBank/DDBJ databases">
        <authorList>
            <person name="de Groot N.N."/>
        </authorList>
    </citation>
    <scope>NUCLEOTIDE SEQUENCE [LARGE SCALE GENOMIC DNA]</scope>
    <source>
        <strain evidence="9 10">MAR_2009_71</strain>
    </source>
</reference>
<evidence type="ECO:0000313" key="10">
    <source>
        <dbReference type="Proteomes" id="UP000183038"/>
    </source>
</evidence>
<feature type="active site" description="Nucleophile" evidence="5">
    <location>
        <position position="182"/>
    </location>
</feature>
<gene>
    <name evidence="9" type="ORF">SAMN05192540_3710</name>
</gene>
<feature type="signal peptide" evidence="7">
    <location>
        <begin position="1"/>
        <end position="23"/>
    </location>
</feature>
<evidence type="ECO:0000313" key="9">
    <source>
        <dbReference type="EMBL" id="SEC64965.1"/>
    </source>
</evidence>
<dbReference type="EMBL" id="FNTB01000001">
    <property type="protein sequence ID" value="SEC64965.1"/>
    <property type="molecule type" value="Genomic_DNA"/>
</dbReference>
<feature type="chain" id="PRO_5010336441" evidence="7">
    <location>
        <begin position="24"/>
        <end position="352"/>
    </location>
</feature>
<dbReference type="InterPro" id="IPR000757">
    <property type="entry name" value="Beta-glucanase-like"/>
</dbReference>
<evidence type="ECO:0000256" key="3">
    <source>
        <dbReference type="ARBA" id="ARBA00022801"/>
    </source>
</evidence>
<feature type="active site" description="Proton donor" evidence="5">
    <location>
        <position position="187"/>
    </location>
</feature>
<evidence type="ECO:0000256" key="1">
    <source>
        <dbReference type="ARBA" id="ARBA00006865"/>
    </source>
</evidence>
<dbReference type="Pfam" id="PF00722">
    <property type="entry name" value="Glyco_hydro_16"/>
    <property type="match status" value="1"/>
</dbReference>
<dbReference type="GO" id="GO:0005975">
    <property type="term" value="P:carbohydrate metabolic process"/>
    <property type="evidence" value="ECO:0007669"/>
    <property type="project" value="InterPro"/>
</dbReference>
<feature type="region of interest" description="Disordered" evidence="6">
    <location>
        <begin position="25"/>
        <end position="54"/>
    </location>
</feature>
<dbReference type="OrthoDB" id="9809583at2"/>
<dbReference type="PROSITE" id="PS51762">
    <property type="entry name" value="GH16_2"/>
    <property type="match status" value="1"/>
</dbReference>
<feature type="domain" description="GH16" evidence="8">
    <location>
        <begin position="56"/>
        <end position="352"/>
    </location>
</feature>
<dbReference type="AlphaFoldDB" id="A0A1H4U8C6"/>
<dbReference type="CDD" id="cd02178">
    <property type="entry name" value="GH16_beta_agarase"/>
    <property type="match status" value="1"/>
</dbReference>
<evidence type="ECO:0000256" key="7">
    <source>
        <dbReference type="SAM" id="SignalP"/>
    </source>
</evidence>
<evidence type="ECO:0000256" key="6">
    <source>
        <dbReference type="SAM" id="MobiDB-lite"/>
    </source>
</evidence>
<name>A0A1H4U8C6_9FLAO</name>
<proteinExistence type="inferred from homology"/>
<dbReference type="InterPro" id="IPR016287">
    <property type="entry name" value="Beta_agarase"/>
</dbReference>
<evidence type="ECO:0000256" key="5">
    <source>
        <dbReference type="PIRSR" id="PIRSR001097-50"/>
    </source>
</evidence>
<protein>
    <submittedName>
        <fullName evidence="9">Agarase</fullName>
    </submittedName>
</protein>
<feature type="compositionally biased region" description="Polar residues" evidence="6">
    <location>
        <begin position="312"/>
        <end position="329"/>
    </location>
</feature>
<feature type="compositionally biased region" description="Acidic residues" evidence="6">
    <location>
        <begin position="29"/>
        <end position="54"/>
    </location>
</feature>
<evidence type="ECO:0000256" key="4">
    <source>
        <dbReference type="ARBA" id="ARBA00023295"/>
    </source>
</evidence>
<dbReference type="InterPro" id="IPR013320">
    <property type="entry name" value="ConA-like_dom_sf"/>
</dbReference>
<dbReference type="Gene3D" id="2.60.120.200">
    <property type="match status" value="1"/>
</dbReference>
<evidence type="ECO:0000256" key="2">
    <source>
        <dbReference type="ARBA" id="ARBA00022729"/>
    </source>
</evidence>
<feature type="region of interest" description="Disordered" evidence="6">
    <location>
        <begin position="309"/>
        <end position="333"/>
    </location>
</feature>
<evidence type="ECO:0000259" key="8">
    <source>
        <dbReference type="PROSITE" id="PS51762"/>
    </source>
</evidence>
<accession>A0A1H4U8C6</accession>
<dbReference type="Proteomes" id="UP000183038">
    <property type="component" value="Unassembled WGS sequence"/>
</dbReference>
<dbReference type="SUPFAM" id="SSF49899">
    <property type="entry name" value="Concanavalin A-like lectins/glucanases"/>
    <property type="match status" value="1"/>
</dbReference>
<sequence>MKFKSLVLSALFLFLLTASNCSSSSEVNEAPEVDEVDTTDPVEEGEEVEEEEAIEENYSTMAVPADPGSGLEWEFQDFSDEFDYEAPAGNKGDAFYNKWDDFYHNNWSGPGLTEWSRDIPFVSDGLLQIPAKRKAGTDKISTGCITNKTRVQYPVYVEARAKIMNSVLANGIWMLSPDDTQEIDIMEAYGAAYSESAQASHSWYEVRMHISHHVFIRDPFQDYQPKDAGSWFMKDNIKWREDYHTYGVYWRDPWHLEYYIDGELIRTVSGKDQIDPLFYTNATNPGDTSTDIRTGLNKEMDIIIDVEDQDWRSSPASGNQSDTYTPTDNELSDTEGHTLKVDWIRIYKPVEK</sequence>
<keyword evidence="3" id="KW-0378">Hydrolase</keyword>
<keyword evidence="4" id="KW-0326">Glycosidase</keyword>